<keyword evidence="5 8" id="KW-0812">Transmembrane</keyword>
<feature type="transmembrane region" description="Helical" evidence="8">
    <location>
        <begin position="39"/>
        <end position="61"/>
    </location>
</feature>
<protein>
    <submittedName>
        <fullName evidence="9">AI-2E family transporter</fullName>
    </submittedName>
</protein>
<evidence type="ECO:0000313" key="9">
    <source>
        <dbReference type="EMBL" id="PXY24057.1"/>
    </source>
</evidence>
<name>A0A318M1W2_9PSEU</name>
<proteinExistence type="inferred from homology"/>
<evidence type="ECO:0000256" key="1">
    <source>
        <dbReference type="ARBA" id="ARBA00004651"/>
    </source>
</evidence>
<reference evidence="9 10" key="1">
    <citation type="submission" date="2016-07" db="EMBL/GenBank/DDBJ databases">
        <title>Draft genome sequence of Prauserella sp. YIM 121212, isolated from alkaline soil.</title>
        <authorList>
            <person name="Ruckert C."/>
            <person name="Albersmeier A."/>
            <person name="Jiang C.-L."/>
            <person name="Jiang Y."/>
            <person name="Kalinowski J."/>
            <person name="Schneider O."/>
            <person name="Winkler A."/>
            <person name="Zotchev S.B."/>
        </authorList>
    </citation>
    <scope>NUCLEOTIDE SEQUENCE [LARGE SCALE GENOMIC DNA]</scope>
    <source>
        <strain evidence="9 10">YIM 121212</strain>
    </source>
</reference>
<feature type="transmembrane region" description="Helical" evidence="8">
    <location>
        <begin position="12"/>
        <end position="33"/>
    </location>
</feature>
<keyword evidence="10" id="KW-1185">Reference proteome</keyword>
<feature type="transmembrane region" description="Helical" evidence="8">
    <location>
        <begin position="308"/>
        <end position="339"/>
    </location>
</feature>
<feature type="transmembrane region" description="Helical" evidence="8">
    <location>
        <begin position="240"/>
        <end position="264"/>
    </location>
</feature>
<dbReference type="GO" id="GO:0005886">
    <property type="term" value="C:plasma membrane"/>
    <property type="evidence" value="ECO:0007669"/>
    <property type="project" value="UniProtKB-SubCell"/>
</dbReference>
<dbReference type="GO" id="GO:0055085">
    <property type="term" value="P:transmembrane transport"/>
    <property type="evidence" value="ECO:0007669"/>
    <property type="project" value="TreeGrafter"/>
</dbReference>
<sequence length="347" mass="36583">MSNPRVRLNAGMLRRAAIVSAELLLLFLALWALRNVVLHLSYVLIPVSVALLLSAFLQPLVAFLSRHGWPRGLAVVTSLIAGLAVAGGIVAFVVISILNNLDELRRQVTESVSQVEDWLRRGPLKFEGGLTDRVQEWLGGNEQAVIAQALGAFNTVSAIAIGLLLSTVLLVMFLYDGPRMWEFLLRPFRTPTRAIIDDAGRKAYRSVVTYVWVTALVALIDAIGIGIGLAVVGVPLTVPLAALVFLGGFIPYVGAVVSGILAVAVTLVSNGGVAALIILGVVLAVQQLEGHVLQPVLQGNLSKLHPAVVLVALVIGGTEGGIAGVLFAVPVVAAVRAVLVTIAEHRT</sequence>
<dbReference type="OrthoDB" id="9784366at2"/>
<evidence type="ECO:0000256" key="5">
    <source>
        <dbReference type="ARBA" id="ARBA00022692"/>
    </source>
</evidence>
<feature type="transmembrane region" description="Helical" evidence="8">
    <location>
        <begin position="210"/>
        <end position="234"/>
    </location>
</feature>
<keyword evidence="6 8" id="KW-1133">Transmembrane helix</keyword>
<dbReference type="PANTHER" id="PTHR21716">
    <property type="entry name" value="TRANSMEMBRANE PROTEIN"/>
    <property type="match status" value="1"/>
</dbReference>
<comment type="caution">
    <text evidence="9">The sequence shown here is derived from an EMBL/GenBank/DDBJ whole genome shotgun (WGS) entry which is preliminary data.</text>
</comment>
<keyword evidence="7 8" id="KW-0472">Membrane</keyword>
<feature type="transmembrane region" description="Helical" evidence="8">
    <location>
        <begin position="73"/>
        <end position="98"/>
    </location>
</feature>
<evidence type="ECO:0000256" key="6">
    <source>
        <dbReference type="ARBA" id="ARBA00022989"/>
    </source>
</evidence>
<feature type="transmembrane region" description="Helical" evidence="8">
    <location>
        <begin position="271"/>
        <end position="288"/>
    </location>
</feature>
<evidence type="ECO:0000256" key="8">
    <source>
        <dbReference type="SAM" id="Phobius"/>
    </source>
</evidence>
<comment type="subcellular location">
    <subcellularLocation>
        <location evidence="1">Cell membrane</location>
        <topology evidence="1">Multi-pass membrane protein</topology>
    </subcellularLocation>
</comment>
<evidence type="ECO:0000256" key="7">
    <source>
        <dbReference type="ARBA" id="ARBA00023136"/>
    </source>
</evidence>
<dbReference type="EMBL" id="MASU01000013">
    <property type="protein sequence ID" value="PXY24057.1"/>
    <property type="molecule type" value="Genomic_DNA"/>
</dbReference>
<gene>
    <name evidence="9" type="ORF">BA062_27780</name>
</gene>
<dbReference type="InterPro" id="IPR002549">
    <property type="entry name" value="AI-2E-like"/>
</dbReference>
<evidence type="ECO:0000313" key="10">
    <source>
        <dbReference type="Proteomes" id="UP000247892"/>
    </source>
</evidence>
<evidence type="ECO:0000256" key="3">
    <source>
        <dbReference type="ARBA" id="ARBA00022448"/>
    </source>
</evidence>
<comment type="similarity">
    <text evidence="2">Belongs to the autoinducer-2 exporter (AI-2E) (TC 2.A.86) family.</text>
</comment>
<evidence type="ECO:0000256" key="4">
    <source>
        <dbReference type="ARBA" id="ARBA00022475"/>
    </source>
</evidence>
<organism evidence="9 10">
    <name type="scientific">Prauserella flavalba</name>
    <dbReference type="NCBI Taxonomy" id="1477506"/>
    <lineage>
        <taxon>Bacteria</taxon>
        <taxon>Bacillati</taxon>
        <taxon>Actinomycetota</taxon>
        <taxon>Actinomycetes</taxon>
        <taxon>Pseudonocardiales</taxon>
        <taxon>Pseudonocardiaceae</taxon>
        <taxon>Prauserella</taxon>
    </lineage>
</organism>
<keyword evidence="4" id="KW-1003">Cell membrane</keyword>
<dbReference type="RefSeq" id="WP_110341931.1">
    <property type="nucleotide sequence ID" value="NZ_MASU01000013.1"/>
</dbReference>
<keyword evidence="3" id="KW-0813">Transport</keyword>
<evidence type="ECO:0000256" key="2">
    <source>
        <dbReference type="ARBA" id="ARBA00009773"/>
    </source>
</evidence>
<accession>A0A318M1W2</accession>
<dbReference type="AlphaFoldDB" id="A0A318M1W2"/>
<feature type="transmembrane region" description="Helical" evidence="8">
    <location>
        <begin position="156"/>
        <end position="175"/>
    </location>
</feature>
<dbReference type="PANTHER" id="PTHR21716:SF53">
    <property type="entry name" value="PERMEASE PERM-RELATED"/>
    <property type="match status" value="1"/>
</dbReference>
<dbReference type="Pfam" id="PF01594">
    <property type="entry name" value="AI-2E_transport"/>
    <property type="match status" value="1"/>
</dbReference>
<dbReference type="Proteomes" id="UP000247892">
    <property type="component" value="Unassembled WGS sequence"/>
</dbReference>